<feature type="region of interest" description="Disordered" evidence="1">
    <location>
        <begin position="330"/>
        <end position="397"/>
    </location>
</feature>
<sequence length="742" mass="81324">MSGYNRYSQQGAWGAAPDRRSPLVPDVEDEEVDHPTYGYPRNMQTDDPFKSAFGSPSRRNGNGDYSRRRFNFVNPGDRVYPNKAVPDEEYEELNNDESEPHTDAQARHDTTTASSSHKSVRFSTDNNGDQHINSDSSIPTPTAHRNSDGSARSSTSRIAGDTLRRASQAVDDAVDAVATQISSAYASFVPWRVPPLFKKSVPMILIAAILAGFIQWSLSYAARHPNDTVGYAAFVRELCATPQMVADAWRRGQQRAALRKPTKFNVTQHLEQGGELGGSTFEVGPWGVYEGLLRDVEMETWFDEARGADDVISALWAGLPAVSGVVVTEMEGSGSGQNPDTAGDGSVVRQPQPVTVTVTFPGGGGRKEEIKAKAQKRGDGKKNDDGKNDQDENTKAVVRRLEMRSAIDMRSTMRKRAEAYFENFLAGRAVVIGQALADARRFGELVEAHTMAAVSADAPAPREEEIPSSSPQPNDNKKEVVGPKFHTDVAARLDGATTKANLWKKMTGAFREVRVHNRTNYVLSYAGLHLARRLLDAHQTLYAAARPEPADLPANLKGNQTSSLFAAPAPDVLGALSDLRRARDVEREFLEELLEQSWKNSTAHIFPASGSSAMLPGSASLSSALDTLIDKLEGLEEHLQSVGRNLAWVSERLAAQVAAEMGEEYQPKLLKSGGLSNVSSTEKLENDKDGEEEEEVKQHRPLIWSQTPQDLVESWGRVLDQVAEARGRVTEHEQELRRKKGG</sequence>
<organism evidence="2 3">
    <name type="scientific">Apiospora kogelbergensis</name>
    <dbReference type="NCBI Taxonomy" id="1337665"/>
    <lineage>
        <taxon>Eukaryota</taxon>
        <taxon>Fungi</taxon>
        <taxon>Dikarya</taxon>
        <taxon>Ascomycota</taxon>
        <taxon>Pezizomycotina</taxon>
        <taxon>Sordariomycetes</taxon>
        <taxon>Xylariomycetidae</taxon>
        <taxon>Amphisphaeriales</taxon>
        <taxon>Apiosporaceae</taxon>
        <taxon>Apiospora</taxon>
    </lineage>
</organism>
<evidence type="ECO:0000313" key="2">
    <source>
        <dbReference type="EMBL" id="KAK8130492.1"/>
    </source>
</evidence>
<feature type="region of interest" description="Disordered" evidence="1">
    <location>
        <begin position="454"/>
        <end position="480"/>
    </location>
</feature>
<accession>A0AAW0R9C4</accession>
<feature type="compositionally biased region" description="Low complexity" evidence="1">
    <location>
        <begin position="347"/>
        <end position="360"/>
    </location>
</feature>
<comment type="caution">
    <text evidence="2">The sequence shown here is derived from an EMBL/GenBank/DDBJ whole genome shotgun (WGS) entry which is preliminary data.</text>
</comment>
<reference evidence="2 3" key="1">
    <citation type="submission" date="2023-01" db="EMBL/GenBank/DDBJ databases">
        <title>Analysis of 21 Apiospora genomes using comparative genomics revels a genus with tremendous synthesis potential of carbohydrate active enzymes and secondary metabolites.</title>
        <authorList>
            <person name="Sorensen T."/>
        </authorList>
    </citation>
    <scope>NUCLEOTIDE SEQUENCE [LARGE SCALE GENOMIC DNA]</scope>
    <source>
        <strain evidence="2 3">CBS 117206</strain>
    </source>
</reference>
<feature type="region of interest" description="Disordered" evidence="1">
    <location>
        <begin position="671"/>
        <end position="703"/>
    </location>
</feature>
<gene>
    <name evidence="2" type="ORF">PG999_002872</name>
</gene>
<feature type="region of interest" description="Disordered" evidence="1">
    <location>
        <begin position="1"/>
        <end position="160"/>
    </location>
</feature>
<proteinExistence type="predicted"/>
<dbReference type="Proteomes" id="UP001392437">
    <property type="component" value="Unassembled WGS sequence"/>
</dbReference>
<evidence type="ECO:0000313" key="3">
    <source>
        <dbReference type="Proteomes" id="UP001392437"/>
    </source>
</evidence>
<feature type="compositionally biased region" description="Basic and acidic residues" evidence="1">
    <location>
        <begin position="365"/>
        <end position="397"/>
    </location>
</feature>
<evidence type="ECO:0000256" key="1">
    <source>
        <dbReference type="SAM" id="MobiDB-lite"/>
    </source>
</evidence>
<feature type="compositionally biased region" description="Polar residues" evidence="1">
    <location>
        <begin position="111"/>
        <end position="157"/>
    </location>
</feature>
<keyword evidence="3" id="KW-1185">Reference proteome</keyword>
<dbReference type="AlphaFoldDB" id="A0AAW0R9C4"/>
<feature type="compositionally biased region" description="Acidic residues" evidence="1">
    <location>
        <begin position="87"/>
        <end position="97"/>
    </location>
</feature>
<protein>
    <submittedName>
        <fullName evidence="2">Uncharacterized protein</fullName>
    </submittedName>
</protein>
<dbReference type="EMBL" id="JAQQWP010000002">
    <property type="protein sequence ID" value="KAK8130492.1"/>
    <property type="molecule type" value="Genomic_DNA"/>
</dbReference>
<feature type="compositionally biased region" description="Basic and acidic residues" evidence="1">
    <location>
        <begin position="98"/>
        <end position="110"/>
    </location>
</feature>
<feature type="compositionally biased region" description="Polar residues" evidence="1">
    <location>
        <begin position="1"/>
        <end position="11"/>
    </location>
</feature>
<name>A0AAW0R9C4_9PEZI</name>